<organism evidence="1">
    <name type="scientific">marine sediment metagenome</name>
    <dbReference type="NCBI Taxonomy" id="412755"/>
    <lineage>
        <taxon>unclassified sequences</taxon>
        <taxon>metagenomes</taxon>
        <taxon>ecological metagenomes</taxon>
    </lineage>
</organism>
<gene>
    <name evidence="1" type="ORF">S12H4_00954</name>
</gene>
<protein>
    <submittedName>
        <fullName evidence="1">Uncharacterized protein</fullName>
    </submittedName>
</protein>
<name>X1PWU8_9ZZZZ</name>
<accession>X1PWU8</accession>
<dbReference type="AlphaFoldDB" id="X1PWU8"/>
<dbReference type="EMBL" id="BARW01000160">
    <property type="protein sequence ID" value="GAI60388.1"/>
    <property type="molecule type" value="Genomic_DNA"/>
</dbReference>
<sequence>MQPKTNRQAEPLAPLALIERAWVDALALVERAWSDWAIVELRGAGQTNDQVAEALKRRGYSITVDAIRGRLKKMGQKK</sequence>
<evidence type="ECO:0000313" key="1">
    <source>
        <dbReference type="EMBL" id="GAI60388.1"/>
    </source>
</evidence>
<reference evidence="1" key="1">
    <citation type="journal article" date="2014" name="Front. Microbiol.">
        <title>High frequency of phylogenetically diverse reductive dehalogenase-homologous genes in deep subseafloor sedimentary metagenomes.</title>
        <authorList>
            <person name="Kawai M."/>
            <person name="Futagami T."/>
            <person name="Toyoda A."/>
            <person name="Takaki Y."/>
            <person name="Nishi S."/>
            <person name="Hori S."/>
            <person name="Arai W."/>
            <person name="Tsubouchi T."/>
            <person name="Morono Y."/>
            <person name="Uchiyama I."/>
            <person name="Ito T."/>
            <person name="Fujiyama A."/>
            <person name="Inagaki F."/>
            <person name="Takami H."/>
        </authorList>
    </citation>
    <scope>NUCLEOTIDE SEQUENCE</scope>
    <source>
        <strain evidence="1">Expedition CK06-06</strain>
    </source>
</reference>
<proteinExistence type="predicted"/>
<comment type="caution">
    <text evidence="1">The sequence shown here is derived from an EMBL/GenBank/DDBJ whole genome shotgun (WGS) entry which is preliminary data.</text>
</comment>